<comment type="caution">
    <text evidence="2">The sequence shown here is derived from an EMBL/GenBank/DDBJ whole genome shotgun (WGS) entry which is preliminary data.</text>
</comment>
<reference evidence="2 3" key="1">
    <citation type="journal article" date="2021" name="Int. J. Syst. Evol. Microbiol.">
        <title>Reticulibacter mediterranei gen. nov., sp. nov., within the new family Reticulibacteraceae fam. nov., and Ktedonospora formicarum gen. nov., sp. nov., Ktedonobacter robiniae sp. nov., Dictyobacter formicarum sp. nov. and Dictyobacter arantiisoli sp. nov., belonging to the class Ktedonobacteria.</title>
        <authorList>
            <person name="Yabe S."/>
            <person name="Zheng Y."/>
            <person name="Wang C.M."/>
            <person name="Sakai Y."/>
            <person name="Abe K."/>
            <person name="Yokota A."/>
            <person name="Donadio S."/>
            <person name="Cavaletti L."/>
            <person name="Monciardini P."/>
        </authorList>
    </citation>
    <scope>NUCLEOTIDE SEQUENCE [LARGE SCALE GENOMIC DNA]</scope>
    <source>
        <strain evidence="2 3">SOSP1-30</strain>
    </source>
</reference>
<evidence type="ECO:0000313" key="2">
    <source>
        <dbReference type="EMBL" id="GHO52085.1"/>
    </source>
</evidence>
<gene>
    <name evidence="2" type="ORF">KSB_05600</name>
</gene>
<feature type="transmembrane region" description="Helical" evidence="1">
    <location>
        <begin position="110"/>
        <end position="129"/>
    </location>
</feature>
<dbReference type="Proteomes" id="UP000654345">
    <property type="component" value="Unassembled WGS sequence"/>
</dbReference>
<dbReference type="RefSeq" id="WP_201369029.1">
    <property type="nucleotide sequence ID" value="NZ_BNJG01000001.1"/>
</dbReference>
<dbReference type="EMBL" id="BNJG01000001">
    <property type="protein sequence ID" value="GHO52085.1"/>
    <property type="molecule type" value="Genomic_DNA"/>
</dbReference>
<sequence length="148" mass="16645">MQLAVVINVLAGILLDVLVIFSMIVVGSPAEVFWIVLCACFWLLLPPLLGYQITRMPKAQTKDTTRRFSSYFMLIPFVVMLIVCLLKLAYIWSWSADPVSTFIGKHVQTLMLINTVLVATGSFTFTIFANRLTAREQKQLAALEQAMK</sequence>
<feature type="transmembrane region" description="Helical" evidence="1">
    <location>
        <begin position="5"/>
        <end position="26"/>
    </location>
</feature>
<accession>A0ABQ3UHM2</accession>
<feature type="transmembrane region" description="Helical" evidence="1">
    <location>
        <begin position="32"/>
        <end position="51"/>
    </location>
</feature>
<keyword evidence="1" id="KW-0812">Transmembrane</keyword>
<keyword evidence="3" id="KW-1185">Reference proteome</keyword>
<keyword evidence="1" id="KW-0472">Membrane</keyword>
<keyword evidence="1" id="KW-1133">Transmembrane helix</keyword>
<evidence type="ECO:0000256" key="1">
    <source>
        <dbReference type="SAM" id="Phobius"/>
    </source>
</evidence>
<feature type="transmembrane region" description="Helical" evidence="1">
    <location>
        <begin position="71"/>
        <end position="90"/>
    </location>
</feature>
<protein>
    <submittedName>
        <fullName evidence="2">Uncharacterized protein</fullName>
    </submittedName>
</protein>
<proteinExistence type="predicted"/>
<organism evidence="2 3">
    <name type="scientific">Ktedonobacter robiniae</name>
    <dbReference type="NCBI Taxonomy" id="2778365"/>
    <lineage>
        <taxon>Bacteria</taxon>
        <taxon>Bacillati</taxon>
        <taxon>Chloroflexota</taxon>
        <taxon>Ktedonobacteria</taxon>
        <taxon>Ktedonobacterales</taxon>
        <taxon>Ktedonobacteraceae</taxon>
        <taxon>Ktedonobacter</taxon>
    </lineage>
</organism>
<name>A0ABQ3UHM2_9CHLR</name>
<evidence type="ECO:0000313" key="3">
    <source>
        <dbReference type="Proteomes" id="UP000654345"/>
    </source>
</evidence>